<reference evidence="3" key="1">
    <citation type="journal article" date="2010" name="Science">
        <title>Signatures of adaptation to obligate biotrophy in the Hyaloperonospora arabidopsidis genome.</title>
        <authorList>
            <person name="Baxter L."/>
            <person name="Tripathy S."/>
            <person name="Ishaque N."/>
            <person name="Boot N."/>
            <person name="Cabral A."/>
            <person name="Kemen E."/>
            <person name="Thines M."/>
            <person name="Ah-Fong A."/>
            <person name="Anderson R."/>
            <person name="Badejoko W."/>
            <person name="Bittner-Eddy P."/>
            <person name="Boore J.L."/>
            <person name="Chibucos M.C."/>
            <person name="Coates M."/>
            <person name="Dehal P."/>
            <person name="Delehaunty K."/>
            <person name="Dong S."/>
            <person name="Downton P."/>
            <person name="Dumas B."/>
            <person name="Fabro G."/>
            <person name="Fronick C."/>
            <person name="Fuerstenberg S.I."/>
            <person name="Fulton L."/>
            <person name="Gaulin E."/>
            <person name="Govers F."/>
            <person name="Hughes L."/>
            <person name="Humphray S."/>
            <person name="Jiang R.H."/>
            <person name="Judelson H."/>
            <person name="Kamoun S."/>
            <person name="Kyung K."/>
            <person name="Meijer H."/>
            <person name="Minx P."/>
            <person name="Morris P."/>
            <person name="Nelson J."/>
            <person name="Phuntumart V."/>
            <person name="Qutob D."/>
            <person name="Rehmany A."/>
            <person name="Rougon-Cardoso A."/>
            <person name="Ryden P."/>
            <person name="Torto-Alalibo T."/>
            <person name="Studholme D."/>
            <person name="Wang Y."/>
            <person name="Win J."/>
            <person name="Wood J."/>
            <person name="Clifton S.W."/>
            <person name="Rogers J."/>
            <person name="Van den Ackerveken G."/>
            <person name="Jones J.D."/>
            <person name="McDowell J.M."/>
            <person name="Beynon J."/>
            <person name="Tyler B.M."/>
        </authorList>
    </citation>
    <scope>NUCLEOTIDE SEQUENCE [LARGE SCALE GENOMIC DNA]</scope>
    <source>
        <strain evidence="3">Emoy2</strain>
    </source>
</reference>
<dbReference type="EnsemblProtists" id="HpaT805151">
    <property type="protein sequence ID" value="HpaP805151"/>
    <property type="gene ID" value="HpaG805151"/>
</dbReference>
<dbReference type="Proteomes" id="UP000011713">
    <property type="component" value="Unassembled WGS sequence"/>
</dbReference>
<dbReference type="EMBL" id="JH598211">
    <property type="status" value="NOT_ANNOTATED_CDS"/>
    <property type="molecule type" value="Genomic_DNA"/>
</dbReference>
<accession>M4BFT1</accession>
<evidence type="ECO:0000256" key="1">
    <source>
        <dbReference type="SAM" id="MobiDB-lite"/>
    </source>
</evidence>
<dbReference type="HOGENOM" id="CLU_1351148_0_0_1"/>
<proteinExistence type="predicted"/>
<protein>
    <submittedName>
        <fullName evidence="2">Uncharacterized protein</fullName>
    </submittedName>
</protein>
<dbReference type="InParanoid" id="M4BFT1"/>
<evidence type="ECO:0000313" key="3">
    <source>
        <dbReference type="Proteomes" id="UP000011713"/>
    </source>
</evidence>
<feature type="compositionally biased region" description="Basic and acidic residues" evidence="1">
    <location>
        <begin position="15"/>
        <end position="37"/>
    </location>
</feature>
<sequence length="203" mass="23771">MRIDGRDIRVVFAQERRKSTDQMRERERTERRGGDRRSRSRSAGLALGLALAPVAVFLRHDARCRLAGPCLLARRRRLAVPCHQLLGHRHHHRRPGVVVPARRLLDEMKVTGSKHWLYSPLKWSGLGARRAKALLLVHVFVRDEKMQWKSVNGKKRRIVKVVKTRAQKYRGKYKTKKTGYCNFLSKRNEEEEFNKLRPPKKGR</sequence>
<dbReference type="VEuPathDB" id="FungiDB:HpaG805151"/>
<reference evidence="2" key="2">
    <citation type="submission" date="2015-06" db="UniProtKB">
        <authorList>
            <consortium name="EnsemblProtists"/>
        </authorList>
    </citation>
    <scope>IDENTIFICATION</scope>
    <source>
        <strain evidence="2">Emoy2</strain>
    </source>
</reference>
<organism evidence="2 3">
    <name type="scientific">Hyaloperonospora arabidopsidis (strain Emoy2)</name>
    <name type="common">Downy mildew agent</name>
    <name type="synonym">Peronospora arabidopsidis</name>
    <dbReference type="NCBI Taxonomy" id="559515"/>
    <lineage>
        <taxon>Eukaryota</taxon>
        <taxon>Sar</taxon>
        <taxon>Stramenopiles</taxon>
        <taxon>Oomycota</taxon>
        <taxon>Peronosporomycetes</taxon>
        <taxon>Peronosporales</taxon>
        <taxon>Peronosporaceae</taxon>
        <taxon>Hyaloperonospora</taxon>
    </lineage>
</organism>
<keyword evidence="3" id="KW-1185">Reference proteome</keyword>
<dbReference type="AlphaFoldDB" id="M4BFT1"/>
<feature type="region of interest" description="Disordered" evidence="1">
    <location>
        <begin position="15"/>
        <end position="39"/>
    </location>
</feature>
<evidence type="ECO:0000313" key="2">
    <source>
        <dbReference type="EnsemblProtists" id="HpaP805151"/>
    </source>
</evidence>
<name>M4BFT1_HYAAE</name>